<dbReference type="OrthoDB" id="29563at2759"/>
<comment type="subunit">
    <text evidence="3">Component of the large ribosomal subunit. Interacts with CRY1. Interacts with DICER1, AGO2, TARBP2, MOV10 and EIF6; they form a large RNA-induced silencing complex (RISC).</text>
</comment>
<evidence type="ECO:0000313" key="8">
    <source>
        <dbReference type="Proteomes" id="UP000805418"/>
    </source>
</evidence>
<feature type="compositionally biased region" description="Basic residues" evidence="5">
    <location>
        <begin position="158"/>
        <end position="167"/>
    </location>
</feature>
<evidence type="ECO:0000256" key="2">
    <source>
        <dbReference type="ARBA" id="ARBA00023274"/>
    </source>
</evidence>
<dbReference type="InterPro" id="IPR004038">
    <property type="entry name" value="Ribosomal_eL8/eL30/eS12/Gad45"/>
</dbReference>
<accession>A0A8I3MUQ1</accession>
<dbReference type="PRINTS" id="PR00882">
    <property type="entry name" value="RIBOSOMALL7A"/>
</dbReference>
<evidence type="ECO:0000313" key="7">
    <source>
        <dbReference type="Ensembl" id="ENSCAFP00845006818.1"/>
    </source>
</evidence>
<dbReference type="Gene3D" id="3.30.1330.30">
    <property type="match status" value="1"/>
</dbReference>
<dbReference type="Proteomes" id="UP000805418">
    <property type="component" value="Chromosome 1"/>
</dbReference>
<comment type="function">
    <text evidence="4">Component of the ribosome.</text>
</comment>
<dbReference type="InterPro" id="IPR018492">
    <property type="entry name" value="Ribosomal_eL8/Nhp2"/>
</dbReference>
<dbReference type="InterPro" id="IPR029064">
    <property type="entry name" value="Ribosomal_eL30-like_sf"/>
</dbReference>
<reference evidence="7" key="3">
    <citation type="submission" date="2025-09" db="UniProtKB">
        <authorList>
            <consortium name="Ensembl"/>
        </authorList>
    </citation>
    <scope>IDENTIFICATION</scope>
    <source>
        <strain evidence="7">Boxer</strain>
    </source>
</reference>
<evidence type="ECO:0000256" key="1">
    <source>
        <dbReference type="ARBA" id="ARBA00007337"/>
    </source>
</evidence>
<feature type="region of interest" description="Disordered" evidence="5">
    <location>
        <begin position="158"/>
        <end position="177"/>
    </location>
</feature>
<proteinExistence type="inferred from homology"/>
<dbReference type="GO" id="GO:0003723">
    <property type="term" value="F:RNA binding"/>
    <property type="evidence" value="ECO:0007669"/>
    <property type="project" value="UniProtKB-UniRule"/>
</dbReference>
<evidence type="ECO:0000256" key="4">
    <source>
        <dbReference type="RuleBase" id="RU367042"/>
    </source>
</evidence>
<dbReference type="GO" id="GO:0022625">
    <property type="term" value="C:cytosolic large ribosomal subunit"/>
    <property type="evidence" value="ECO:0007669"/>
    <property type="project" value="UniProtKB-UniRule"/>
</dbReference>
<dbReference type="AlphaFoldDB" id="A0A8I3MUQ1"/>
<comment type="similarity">
    <text evidence="1 4">Belongs to the eukaryotic ribosomal protein eL8 family.</text>
</comment>
<evidence type="ECO:0000259" key="6">
    <source>
        <dbReference type="Pfam" id="PF01248"/>
    </source>
</evidence>
<dbReference type="InterPro" id="IPR001921">
    <property type="entry name" value="Ribosomal_eL8_euk"/>
</dbReference>
<protein>
    <recommendedName>
        <fullName evidence="4">60S ribosomal protein L7a</fullName>
    </recommendedName>
</protein>
<evidence type="ECO:0000256" key="3">
    <source>
        <dbReference type="ARBA" id="ARBA00046616"/>
    </source>
</evidence>
<evidence type="ECO:0000256" key="5">
    <source>
        <dbReference type="SAM" id="MobiDB-lite"/>
    </source>
</evidence>
<keyword evidence="8" id="KW-1185">Reference proteome</keyword>
<organism evidence="7 8">
    <name type="scientific">Canis lupus familiaris</name>
    <name type="common">Dog</name>
    <name type="synonym">Canis familiaris</name>
    <dbReference type="NCBI Taxonomy" id="9615"/>
    <lineage>
        <taxon>Eukaryota</taxon>
        <taxon>Metazoa</taxon>
        <taxon>Chordata</taxon>
        <taxon>Craniata</taxon>
        <taxon>Vertebrata</taxon>
        <taxon>Euteleostomi</taxon>
        <taxon>Mammalia</taxon>
        <taxon>Eutheria</taxon>
        <taxon>Laurasiatheria</taxon>
        <taxon>Carnivora</taxon>
        <taxon>Caniformia</taxon>
        <taxon>Canidae</taxon>
        <taxon>Canis</taxon>
    </lineage>
</organism>
<dbReference type="Ensembl" id="ENSCAFT00845008642.1">
    <property type="protein sequence ID" value="ENSCAFP00845006818.1"/>
    <property type="gene ID" value="ENSCAFG00845004827.1"/>
</dbReference>
<dbReference type="Pfam" id="PF01248">
    <property type="entry name" value="Ribosomal_L7Ae"/>
    <property type="match status" value="1"/>
</dbReference>
<feature type="domain" description="Ribosomal protein eL8/eL30/eS12/Gadd45" evidence="6">
    <location>
        <begin position="13"/>
        <end position="53"/>
    </location>
</feature>
<reference evidence="7" key="2">
    <citation type="submission" date="2025-08" db="UniProtKB">
        <authorList>
            <consortium name="Ensembl"/>
        </authorList>
    </citation>
    <scope>IDENTIFICATION</scope>
    <source>
        <strain evidence="7">Boxer</strain>
    </source>
</reference>
<keyword evidence="4" id="KW-0689">Ribosomal protein</keyword>
<reference evidence="7" key="1">
    <citation type="submission" date="2020-03" db="EMBL/GenBank/DDBJ databases">
        <title>Long-read based genome assembly of a Labrador retriever dog.</title>
        <authorList>
            <person name="Eory L."/>
            <person name="Zhang W."/>
            <person name="Schoenebeck J."/>
        </authorList>
    </citation>
    <scope>NUCLEOTIDE SEQUENCE [LARGE SCALE GENOMIC DNA]</scope>
    <source>
        <strain evidence="7">Labrador retriever</strain>
    </source>
</reference>
<sequence length="177" mass="19526">MSPLRGSLSFELSTVTTLVENKKALLVVIAHDVDPTERAVLLPALCRKMGFPTALSRGSQAGVSGPQEDLPTVAFTQVNSEDKGGLAKRWKPSGPMTMTDIRRSTATGEATSQVRSGWLASPPWKKQRLKNWPPNWAEWTLLNFLYLVISGALRNKLKKQNKTKKQRISQSTPQTIG</sequence>
<name>A0A8I3MUQ1_CANLF</name>
<feature type="compositionally biased region" description="Polar residues" evidence="5">
    <location>
        <begin position="168"/>
        <end position="177"/>
    </location>
</feature>
<dbReference type="SUPFAM" id="SSF55315">
    <property type="entry name" value="L30e-like"/>
    <property type="match status" value="1"/>
</dbReference>
<keyword evidence="2 4" id="KW-0687">Ribonucleoprotein</keyword>
<dbReference type="PRINTS" id="PR00881">
    <property type="entry name" value="L7ARS6FAMILY"/>
</dbReference>